<dbReference type="InterPro" id="IPR016174">
    <property type="entry name" value="Di-haem_cyt_TM"/>
</dbReference>
<keyword evidence="4" id="KW-0349">Heme</keyword>
<feature type="transmembrane region" description="Helical" evidence="12">
    <location>
        <begin position="44"/>
        <end position="63"/>
    </location>
</feature>
<dbReference type="GO" id="GO:0020037">
    <property type="term" value="F:heme binding"/>
    <property type="evidence" value="ECO:0007669"/>
    <property type="project" value="TreeGrafter"/>
</dbReference>
<comment type="similarity">
    <text evidence="11">Belongs to the cytochrome b561 family.</text>
</comment>
<reference evidence="14" key="1">
    <citation type="submission" date="2023-07" db="EMBL/GenBank/DDBJ databases">
        <authorList>
            <person name="Pelsma A.J. K."/>
        </authorList>
    </citation>
    <scope>NUCLEOTIDE SEQUENCE</scope>
</reference>
<feature type="transmembrane region" description="Helical" evidence="12">
    <location>
        <begin position="12"/>
        <end position="32"/>
    </location>
</feature>
<evidence type="ECO:0000256" key="11">
    <source>
        <dbReference type="ARBA" id="ARBA00037975"/>
    </source>
</evidence>
<dbReference type="InterPro" id="IPR011577">
    <property type="entry name" value="Cyt_b561_bac/Ni-Hgenase"/>
</dbReference>
<evidence type="ECO:0000313" key="14">
    <source>
        <dbReference type="EMBL" id="CAJ0873661.1"/>
    </source>
</evidence>
<dbReference type="InterPro" id="IPR052168">
    <property type="entry name" value="Cytochrome_b561_oxidase"/>
</dbReference>
<keyword evidence="2" id="KW-0813">Transport</keyword>
<dbReference type="GO" id="GO:0009055">
    <property type="term" value="F:electron transfer activity"/>
    <property type="evidence" value="ECO:0007669"/>
    <property type="project" value="InterPro"/>
</dbReference>
<dbReference type="Pfam" id="PF01292">
    <property type="entry name" value="Ni_hydr_CYTB"/>
    <property type="match status" value="1"/>
</dbReference>
<keyword evidence="9" id="KW-0408">Iron</keyword>
<evidence type="ECO:0000256" key="12">
    <source>
        <dbReference type="SAM" id="Phobius"/>
    </source>
</evidence>
<name>A0AA48M081_9ZZZZ</name>
<keyword evidence="5 12" id="KW-0812">Transmembrane</keyword>
<dbReference type="PANTHER" id="PTHR30529:SF1">
    <property type="entry name" value="CYTOCHROME B561 HOMOLOG 2"/>
    <property type="match status" value="1"/>
</dbReference>
<evidence type="ECO:0000256" key="1">
    <source>
        <dbReference type="ARBA" id="ARBA00004651"/>
    </source>
</evidence>
<dbReference type="PANTHER" id="PTHR30529">
    <property type="entry name" value="CYTOCHROME B561"/>
    <property type="match status" value="1"/>
</dbReference>
<evidence type="ECO:0000259" key="13">
    <source>
        <dbReference type="Pfam" id="PF01292"/>
    </source>
</evidence>
<dbReference type="GO" id="GO:0046872">
    <property type="term" value="F:metal ion binding"/>
    <property type="evidence" value="ECO:0007669"/>
    <property type="project" value="UniProtKB-KW"/>
</dbReference>
<keyword evidence="6" id="KW-0479">Metal-binding</keyword>
<evidence type="ECO:0000256" key="3">
    <source>
        <dbReference type="ARBA" id="ARBA00022475"/>
    </source>
</evidence>
<organism evidence="14">
    <name type="scientific">freshwater sediment metagenome</name>
    <dbReference type="NCBI Taxonomy" id="556182"/>
    <lineage>
        <taxon>unclassified sequences</taxon>
        <taxon>metagenomes</taxon>
        <taxon>ecological metagenomes</taxon>
    </lineage>
</organism>
<evidence type="ECO:0000256" key="7">
    <source>
        <dbReference type="ARBA" id="ARBA00022982"/>
    </source>
</evidence>
<keyword evidence="8 12" id="KW-1133">Transmembrane helix</keyword>
<feature type="transmembrane region" description="Helical" evidence="12">
    <location>
        <begin position="91"/>
        <end position="116"/>
    </location>
</feature>
<dbReference type="EMBL" id="OY288114">
    <property type="protein sequence ID" value="CAJ0873661.1"/>
    <property type="molecule type" value="Genomic_DNA"/>
</dbReference>
<sequence>MTDGGYGTLARWLHWLVAALVICLIPTGLVMARLDPGDTQDRLFVLHESFGLTVLGLMLLRAANRLRAPPRPAAQLTETERRLSLSVHRALYALLLATPIVGWLALSAYGLGPSFYGIGHGPALLAKDEPLSETLFHWHLAGGLLIAALISLHIAGAVSHARRDDGLIARMSLFGSRK</sequence>
<dbReference type="AlphaFoldDB" id="A0AA48M081"/>
<comment type="subcellular location">
    <subcellularLocation>
        <location evidence="1">Cell membrane</location>
        <topology evidence="1">Multi-pass membrane protein</topology>
    </subcellularLocation>
</comment>
<evidence type="ECO:0000256" key="10">
    <source>
        <dbReference type="ARBA" id="ARBA00023136"/>
    </source>
</evidence>
<gene>
    <name evidence="14" type="ORF">AMST5_02529</name>
</gene>
<dbReference type="GO" id="GO:0005886">
    <property type="term" value="C:plasma membrane"/>
    <property type="evidence" value="ECO:0007669"/>
    <property type="project" value="UniProtKB-SubCell"/>
</dbReference>
<dbReference type="Gene3D" id="1.20.950.20">
    <property type="entry name" value="Transmembrane di-heme cytochromes, Chain C"/>
    <property type="match status" value="1"/>
</dbReference>
<feature type="domain" description="Cytochrome b561 bacterial/Ni-hydrogenase" evidence="13">
    <location>
        <begin position="6"/>
        <end position="171"/>
    </location>
</feature>
<keyword evidence="10 12" id="KW-0472">Membrane</keyword>
<protein>
    <recommendedName>
        <fullName evidence="13">Cytochrome b561 bacterial/Ni-hydrogenase domain-containing protein</fullName>
    </recommendedName>
</protein>
<accession>A0AA48M081</accession>
<dbReference type="GO" id="GO:0022904">
    <property type="term" value="P:respiratory electron transport chain"/>
    <property type="evidence" value="ECO:0007669"/>
    <property type="project" value="InterPro"/>
</dbReference>
<evidence type="ECO:0000256" key="4">
    <source>
        <dbReference type="ARBA" id="ARBA00022617"/>
    </source>
</evidence>
<dbReference type="SUPFAM" id="SSF81342">
    <property type="entry name" value="Transmembrane di-heme cytochromes"/>
    <property type="match status" value="1"/>
</dbReference>
<evidence type="ECO:0000256" key="5">
    <source>
        <dbReference type="ARBA" id="ARBA00022692"/>
    </source>
</evidence>
<proteinExistence type="inferred from homology"/>
<keyword evidence="7" id="KW-0249">Electron transport</keyword>
<feature type="transmembrane region" description="Helical" evidence="12">
    <location>
        <begin position="136"/>
        <end position="158"/>
    </location>
</feature>
<evidence type="ECO:0000256" key="6">
    <source>
        <dbReference type="ARBA" id="ARBA00022723"/>
    </source>
</evidence>
<keyword evidence="3" id="KW-1003">Cell membrane</keyword>
<evidence type="ECO:0000256" key="8">
    <source>
        <dbReference type="ARBA" id="ARBA00022989"/>
    </source>
</evidence>
<evidence type="ECO:0000256" key="2">
    <source>
        <dbReference type="ARBA" id="ARBA00022448"/>
    </source>
</evidence>
<evidence type="ECO:0000256" key="9">
    <source>
        <dbReference type="ARBA" id="ARBA00023004"/>
    </source>
</evidence>